<dbReference type="GO" id="GO:0005829">
    <property type="term" value="C:cytosol"/>
    <property type="evidence" value="ECO:0007669"/>
    <property type="project" value="TreeGrafter"/>
</dbReference>
<accession>A0A918XQR3</accession>
<dbReference type="PANTHER" id="PTHR30160">
    <property type="entry name" value="TETRAACYLDISACCHARIDE 4'-KINASE-RELATED"/>
    <property type="match status" value="1"/>
</dbReference>
<dbReference type="Proteomes" id="UP000630353">
    <property type="component" value="Unassembled WGS sequence"/>
</dbReference>
<dbReference type="InterPro" id="IPR051199">
    <property type="entry name" value="LPS_LOS_Heptosyltrfase"/>
</dbReference>
<dbReference type="GO" id="GO:0009244">
    <property type="term" value="P:lipopolysaccharide core region biosynthetic process"/>
    <property type="evidence" value="ECO:0007669"/>
    <property type="project" value="TreeGrafter"/>
</dbReference>
<name>A0A918XQR3_9PROT</name>
<evidence type="ECO:0000256" key="2">
    <source>
        <dbReference type="ARBA" id="ARBA00022679"/>
    </source>
</evidence>
<proteinExistence type="predicted"/>
<evidence type="ECO:0000313" key="4">
    <source>
        <dbReference type="Proteomes" id="UP000630353"/>
    </source>
</evidence>
<reference evidence="3" key="2">
    <citation type="submission" date="2020-09" db="EMBL/GenBank/DDBJ databases">
        <authorList>
            <person name="Sun Q."/>
            <person name="Kim S."/>
        </authorList>
    </citation>
    <scope>NUCLEOTIDE SEQUENCE</scope>
    <source>
        <strain evidence="3">KCTC 42651</strain>
    </source>
</reference>
<comment type="caution">
    <text evidence="3">The sequence shown here is derived from an EMBL/GenBank/DDBJ whole genome shotgun (WGS) entry which is preliminary data.</text>
</comment>
<dbReference type="GO" id="GO:0008713">
    <property type="term" value="F:ADP-heptose-lipopolysaccharide heptosyltransferase activity"/>
    <property type="evidence" value="ECO:0007669"/>
    <property type="project" value="TreeGrafter"/>
</dbReference>
<evidence type="ECO:0000313" key="3">
    <source>
        <dbReference type="EMBL" id="GHD45356.1"/>
    </source>
</evidence>
<keyword evidence="2" id="KW-0808">Transferase</keyword>
<evidence type="ECO:0000256" key="1">
    <source>
        <dbReference type="ARBA" id="ARBA00022676"/>
    </source>
</evidence>
<protein>
    <submittedName>
        <fullName evidence="3">Heptosyltransferase</fullName>
    </submittedName>
</protein>
<dbReference type="SUPFAM" id="SSF53756">
    <property type="entry name" value="UDP-Glycosyltransferase/glycogen phosphorylase"/>
    <property type="match status" value="1"/>
</dbReference>
<keyword evidence="4" id="KW-1185">Reference proteome</keyword>
<sequence length="344" mass="36410">MTGAREAPESVLVYVGLDLVGDGLMKLPFVRALRNACPDARIVWLAGKGHSTYGGVLAPLVDGLIDEVVDDAGVGQGWDELLRPPLAGTALAGQRFDLVVDTQRRVKTTLLLRRIPHRLFVSGAADYWLSDRRPPRGHRRPAAMIRQMLDLLEIATGRQADPTVTRAIDPAAEALAETLLGDGRSFVGLAPGAGGRRKCWPLDRFLELGRRAADRGRTPVFLLGPGEAEWVDAVRTALPQALLPLQDPRAGAMAGSPLLTIAVAGRLDAAVANDSGGGHMLAAADIPLLSLFGPTPPAKFAPFVSRGTIVRAQDFGGTEMDAIPVDAVDAALETLLTAACPGRR</sequence>
<dbReference type="Gene3D" id="3.40.50.2000">
    <property type="entry name" value="Glycogen Phosphorylase B"/>
    <property type="match status" value="2"/>
</dbReference>
<gene>
    <name evidence="3" type="ORF">GCM10017083_13180</name>
</gene>
<keyword evidence="1" id="KW-0328">Glycosyltransferase</keyword>
<dbReference type="Pfam" id="PF01075">
    <property type="entry name" value="Glyco_transf_9"/>
    <property type="match status" value="1"/>
</dbReference>
<dbReference type="EMBL" id="BMZS01000003">
    <property type="protein sequence ID" value="GHD45356.1"/>
    <property type="molecule type" value="Genomic_DNA"/>
</dbReference>
<dbReference type="CDD" id="cd03789">
    <property type="entry name" value="GT9_LPS_heptosyltransferase"/>
    <property type="match status" value="1"/>
</dbReference>
<dbReference type="AlphaFoldDB" id="A0A918XQR3"/>
<organism evidence="3 4">
    <name type="scientific">Thalassobaculum fulvum</name>
    <dbReference type="NCBI Taxonomy" id="1633335"/>
    <lineage>
        <taxon>Bacteria</taxon>
        <taxon>Pseudomonadati</taxon>
        <taxon>Pseudomonadota</taxon>
        <taxon>Alphaproteobacteria</taxon>
        <taxon>Rhodospirillales</taxon>
        <taxon>Thalassobaculaceae</taxon>
        <taxon>Thalassobaculum</taxon>
    </lineage>
</organism>
<dbReference type="InterPro" id="IPR002201">
    <property type="entry name" value="Glyco_trans_9"/>
</dbReference>
<dbReference type="RefSeq" id="WP_229836557.1">
    <property type="nucleotide sequence ID" value="NZ_BMZS01000003.1"/>
</dbReference>
<reference evidence="3" key="1">
    <citation type="journal article" date="2014" name="Int. J. Syst. Evol. Microbiol.">
        <title>Complete genome sequence of Corynebacterium casei LMG S-19264T (=DSM 44701T), isolated from a smear-ripened cheese.</title>
        <authorList>
            <consortium name="US DOE Joint Genome Institute (JGI-PGF)"/>
            <person name="Walter F."/>
            <person name="Albersmeier A."/>
            <person name="Kalinowski J."/>
            <person name="Ruckert C."/>
        </authorList>
    </citation>
    <scope>NUCLEOTIDE SEQUENCE</scope>
    <source>
        <strain evidence="3">KCTC 42651</strain>
    </source>
</reference>
<dbReference type="PANTHER" id="PTHR30160:SF7">
    <property type="entry name" value="ADP-HEPTOSE--LPS HEPTOSYLTRANSFERASE 2"/>
    <property type="match status" value="1"/>
</dbReference>